<evidence type="ECO:0000313" key="3">
    <source>
        <dbReference type="EMBL" id="MCL1047983.1"/>
    </source>
</evidence>
<organism evidence="3 4">
    <name type="scientific">Shewanella electrodiphila</name>
    <dbReference type="NCBI Taxonomy" id="934143"/>
    <lineage>
        <taxon>Bacteria</taxon>
        <taxon>Pseudomonadati</taxon>
        <taxon>Pseudomonadota</taxon>
        <taxon>Gammaproteobacteria</taxon>
        <taxon>Alteromonadales</taxon>
        <taxon>Shewanellaceae</taxon>
        <taxon>Shewanella</taxon>
    </lineage>
</organism>
<keyword evidence="2" id="KW-1133">Transmembrane helix</keyword>
<keyword evidence="2" id="KW-0812">Transmembrane</keyword>
<evidence type="ECO:0000313" key="4">
    <source>
        <dbReference type="Proteomes" id="UP001202134"/>
    </source>
</evidence>
<reference evidence="3 4" key="1">
    <citation type="submission" date="2022-01" db="EMBL/GenBank/DDBJ databases">
        <title>Whole genome-based taxonomy of the Shewanellaceae.</title>
        <authorList>
            <person name="Martin-Rodriguez A.J."/>
        </authorList>
    </citation>
    <scope>NUCLEOTIDE SEQUENCE [LARGE SCALE GENOMIC DNA]</scope>
    <source>
        <strain evidence="3 4">DSM 24955</strain>
    </source>
</reference>
<keyword evidence="4" id="KW-1185">Reference proteome</keyword>
<feature type="transmembrane region" description="Helical" evidence="2">
    <location>
        <begin position="105"/>
        <end position="127"/>
    </location>
</feature>
<keyword evidence="1" id="KW-0175">Coiled coil</keyword>
<accession>A0ABT0KVU3</accession>
<dbReference type="Proteomes" id="UP001202134">
    <property type="component" value="Unassembled WGS sequence"/>
</dbReference>
<proteinExistence type="predicted"/>
<comment type="caution">
    <text evidence="3">The sequence shown here is derived from an EMBL/GenBank/DDBJ whole genome shotgun (WGS) entry which is preliminary data.</text>
</comment>
<dbReference type="EMBL" id="JAKIKU010000030">
    <property type="protein sequence ID" value="MCL1047983.1"/>
    <property type="molecule type" value="Genomic_DNA"/>
</dbReference>
<gene>
    <name evidence="3" type="ORF">L2737_22060</name>
</gene>
<keyword evidence="2" id="KW-0472">Membrane</keyword>
<name>A0ABT0KVU3_9GAMM</name>
<evidence type="ECO:0000256" key="1">
    <source>
        <dbReference type="SAM" id="Coils"/>
    </source>
</evidence>
<dbReference type="RefSeq" id="WP_248957120.1">
    <property type="nucleotide sequence ID" value="NZ_JAKIKU010000030.1"/>
</dbReference>
<feature type="coiled-coil region" evidence="1">
    <location>
        <begin position="17"/>
        <end position="51"/>
    </location>
</feature>
<protein>
    <submittedName>
        <fullName evidence="3">Uncharacterized protein</fullName>
    </submittedName>
</protein>
<evidence type="ECO:0000256" key="2">
    <source>
        <dbReference type="SAM" id="Phobius"/>
    </source>
</evidence>
<sequence>MSDDSTKQYLFALMAHAEEQQKNIDQAIDIINKQQAQIESLHKQLPNLAQQLFTDSLNGARTSIESDLNNHSTKAAQDLRQASREAKQAAQSIREETRTLDWKHAFMTVGAILGTCMLLVLGATLLIPSLDDAAERRATVKELNNAGGALQTASCEGELCVRVMTKQCGFGSSKDYCVLDLK</sequence>